<comment type="caution">
    <text evidence="4">The sequence shown here is derived from an EMBL/GenBank/DDBJ whole genome shotgun (WGS) entry which is preliminary data.</text>
</comment>
<organism evidence="4 5">
    <name type="scientific">Entomortierella parvispora</name>
    <dbReference type="NCBI Taxonomy" id="205924"/>
    <lineage>
        <taxon>Eukaryota</taxon>
        <taxon>Fungi</taxon>
        <taxon>Fungi incertae sedis</taxon>
        <taxon>Mucoromycota</taxon>
        <taxon>Mortierellomycotina</taxon>
        <taxon>Mortierellomycetes</taxon>
        <taxon>Mortierellales</taxon>
        <taxon>Mortierellaceae</taxon>
        <taxon>Entomortierella</taxon>
    </lineage>
</organism>
<evidence type="ECO:0000256" key="1">
    <source>
        <dbReference type="SAM" id="MobiDB-lite"/>
    </source>
</evidence>
<feature type="transmembrane region" description="Helical" evidence="2">
    <location>
        <begin position="232"/>
        <end position="255"/>
    </location>
</feature>
<dbReference type="Proteomes" id="UP000827284">
    <property type="component" value="Unassembled WGS sequence"/>
</dbReference>
<gene>
    <name evidence="4" type="ORF">EMPS_00790</name>
</gene>
<dbReference type="EMBL" id="BQFW01000001">
    <property type="protein sequence ID" value="GJJ68444.1"/>
    <property type="molecule type" value="Genomic_DNA"/>
</dbReference>
<feature type="compositionally biased region" description="Low complexity" evidence="1">
    <location>
        <begin position="144"/>
        <end position="191"/>
    </location>
</feature>
<feature type="signal peptide" evidence="3">
    <location>
        <begin position="1"/>
        <end position="31"/>
    </location>
</feature>
<evidence type="ECO:0000313" key="5">
    <source>
        <dbReference type="Proteomes" id="UP000827284"/>
    </source>
</evidence>
<evidence type="ECO:0000256" key="2">
    <source>
        <dbReference type="SAM" id="Phobius"/>
    </source>
</evidence>
<sequence>MSYATHPRRTLGLVLLIGTCLVILSFNPTSASNAQRLSTHDRSPSLSLDKRDLLGSLIGGPQSAPVSSSPPSSGQSSSGGGSGNGPSSSPPPIISSNPTPDQTQSPPTSSPPSSSSPSSSPPKSPAGSPPDPGNSDDAGPGSKGTPSSDAGSPSAASTPTKKKTQPASPSGQSAASSDQASNQQGQDDASATSFSATNDPALGDNGSKPLNGTNGSTSRTAQDANGQGLTPALVALLVTILLAITTAVLLSCYKIRQARMRTNRRRQRGLSATSGISNLVVSPDLETLSWHENLLKSSGGNGGHHTRNQSLQSHASHPNSLHHHHPLHHQLHHPYVGNVAYEAPPTPPMTAAHIVGTRGGGSPGRGSLGGGREDLWRKNLDAFHRE</sequence>
<feature type="chain" id="PRO_5040271217" description="Mid2 domain-containing protein" evidence="3">
    <location>
        <begin position="32"/>
        <end position="386"/>
    </location>
</feature>
<keyword evidence="2" id="KW-0472">Membrane</keyword>
<protein>
    <recommendedName>
        <fullName evidence="6">Mid2 domain-containing protein</fullName>
    </recommendedName>
</protein>
<evidence type="ECO:0008006" key="6">
    <source>
        <dbReference type="Google" id="ProtNLM"/>
    </source>
</evidence>
<reference evidence="4" key="2">
    <citation type="journal article" date="2022" name="Microbiol. Resour. Announc.">
        <title>Whole-Genome Sequence of Entomortierella parvispora E1425, a Mucoromycotan Fungus Associated with Burkholderiaceae-Related Endosymbiotic Bacteria.</title>
        <authorList>
            <person name="Herlambang A."/>
            <person name="Guo Y."/>
            <person name="Takashima Y."/>
            <person name="Narisawa K."/>
            <person name="Ohta H."/>
            <person name="Nishizawa T."/>
        </authorList>
    </citation>
    <scope>NUCLEOTIDE SEQUENCE</scope>
    <source>
        <strain evidence="4">E1425</strain>
    </source>
</reference>
<keyword evidence="2" id="KW-1133">Transmembrane helix</keyword>
<evidence type="ECO:0000313" key="4">
    <source>
        <dbReference type="EMBL" id="GJJ68444.1"/>
    </source>
</evidence>
<keyword evidence="3" id="KW-0732">Signal</keyword>
<name>A0A9P3H1N5_9FUNG</name>
<accession>A0A9P3H1N5</accession>
<keyword evidence="2" id="KW-0812">Transmembrane</keyword>
<feature type="compositionally biased region" description="Basic residues" evidence="1">
    <location>
        <begin position="320"/>
        <end position="332"/>
    </location>
</feature>
<evidence type="ECO:0000256" key="3">
    <source>
        <dbReference type="SAM" id="SignalP"/>
    </source>
</evidence>
<proteinExistence type="predicted"/>
<reference evidence="4" key="1">
    <citation type="submission" date="2021-11" db="EMBL/GenBank/DDBJ databases">
        <authorList>
            <person name="Herlambang A."/>
            <person name="Guo Y."/>
            <person name="Takashima Y."/>
            <person name="Nishizawa T."/>
        </authorList>
    </citation>
    <scope>NUCLEOTIDE SEQUENCE</scope>
    <source>
        <strain evidence="4">E1425</strain>
    </source>
</reference>
<feature type="compositionally biased region" description="Low complexity" evidence="1">
    <location>
        <begin position="59"/>
        <end position="76"/>
    </location>
</feature>
<keyword evidence="5" id="KW-1185">Reference proteome</keyword>
<feature type="region of interest" description="Disordered" evidence="1">
    <location>
        <begin position="296"/>
        <end position="386"/>
    </location>
</feature>
<feature type="compositionally biased region" description="Gly residues" evidence="1">
    <location>
        <begin position="357"/>
        <end position="370"/>
    </location>
</feature>
<dbReference type="AlphaFoldDB" id="A0A9P3H1N5"/>
<feature type="region of interest" description="Disordered" evidence="1">
    <location>
        <begin position="53"/>
        <end position="223"/>
    </location>
</feature>
<feature type="compositionally biased region" description="Low complexity" evidence="1">
    <location>
        <begin position="94"/>
        <end position="118"/>
    </location>
</feature>
<feature type="compositionally biased region" description="Polar residues" evidence="1">
    <location>
        <begin position="208"/>
        <end position="223"/>
    </location>
</feature>
<feature type="compositionally biased region" description="Pro residues" evidence="1">
    <location>
        <begin position="119"/>
        <end position="132"/>
    </location>
</feature>
<feature type="compositionally biased region" description="Basic and acidic residues" evidence="1">
    <location>
        <begin position="371"/>
        <end position="386"/>
    </location>
</feature>